<dbReference type="InterPro" id="IPR045099">
    <property type="entry name" value="PITH1-like"/>
</dbReference>
<dbReference type="OrthoDB" id="5819279at2759"/>
<dbReference type="Pfam" id="PF06201">
    <property type="entry name" value="PITH"/>
    <property type="match status" value="1"/>
</dbReference>
<dbReference type="GO" id="GO:0005634">
    <property type="term" value="C:nucleus"/>
    <property type="evidence" value="ECO:0007669"/>
    <property type="project" value="TreeGrafter"/>
</dbReference>
<dbReference type="Gene3D" id="2.60.120.470">
    <property type="entry name" value="PITH domain"/>
    <property type="match status" value="1"/>
</dbReference>
<dbReference type="InterPro" id="IPR037047">
    <property type="entry name" value="PITH_dom_sf"/>
</dbReference>
<proteinExistence type="inferred from homology"/>
<comment type="similarity">
    <text evidence="1">Belongs to the PITHD1 family.</text>
</comment>
<dbReference type="PROSITE" id="PS51532">
    <property type="entry name" value="PITH"/>
    <property type="match status" value="1"/>
</dbReference>
<gene>
    <name evidence="3" type="ORF">DICVIV_04018</name>
</gene>
<evidence type="ECO:0000259" key="2">
    <source>
        <dbReference type="PROSITE" id="PS51532"/>
    </source>
</evidence>
<dbReference type="Proteomes" id="UP000053766">
    <property type="component" value="Unassembled WGS sequence"/>
</dbReference>
<dbReference type="GO" id="GO:0005737">
    <property type="term" value="C:cytoplasm"/>
    <property type="evidence" value="ECO:0007669"/>
    <property type="project" value="UniProtKB-ARBA"/>
</dbReference>
<dbReference type="PANTHER" id="PTHR12175:SF1">
    <property type="entry name" value="PITH DOMAIN-CONTAINING PROTEIN 1"/>
    <property type="match status" value="1"/>
</dbReference>
<evidence type="ECO:0000313" key="3">
    <source>
        <dbReference type="EMBL" id="KJH49834.1"/>
    </source>
</evidence>
<dbReference type="EMBL" id="KN716222">
    <property type="protein sequence ID" value="KJH49834.1"/>
    <property type="molecule type" value="Genomic_DNA"/>
</dbReference>
<evidence type="ECO:0000256" key="1">
    <source>
        <dbReference type="ARBA" id="ARBA00025788"/>
    </source>
</evidence>
<sequence length="64" mass="7289">MLLFLSLNDVFFRTDFVVSDCDEELLLNIPFCGQVRITGISVIGDEDETHPANMRLFKDRPVVS</sequence>
<name>A0A0D8Y1C0_DICVI</name>
<organism evidence="3 4">
    <name type="scientific">Dictyocaulus viviparus</name>
    <name type="common">Bovine lungworm</name>
    <dbReference type="NCBI Taxonomy" id="29172"/>
    <lineage>
        <taxon>Eukaryota</taxon>
        <taxon>Metazoa</taxon>
        <taxon>Ecdysozoa</taxon>
        <taxon>Nematoda</taxon>
        <taxon>Chromadorea</taxon>
        <taxon>Rhabditida</taxon>
        <taxon>Rhabditina</taxon>
        <taxon>Rhabditomorpha</taxon>
        <taxon>Strongyloidea</taxon>
        <taxon>Metastrongylidae</taxon>
        <taxon>Dictyocaulus</taxon>
    </lineage>
</organism>
<accession>A0A0D8Y1C0</accession>
<keyword evidence="4" id="KW-1185">Reference proteome</keyword>
<dbReference type="InterPro" id="IPR010400">
    <property type="entry name" value="PITH_dom"/>
</dbReference>
<evidence type="ECO:0000313" key="4">
    <source>
        <dbReference type="Proteomes" id="UP000053766"/>
    </source>
</evidence>
<dbReference type="SUPFAM" id="SSF49785">
    <property type="entry name" value="Galactose-binding domain-like"/>
    <property type="match status" value="1"/>
</dbReference>
<dbReference type="PANTHER" id="PTHR12175">
    <property type="entry name" value="AD039 HT014 THIOREDOXIN FAMILY TRP26"/>
    <property type="match status" value="1"/>
</dbReference>
<dbReference type="InterPro" id="IPR008979">
    <property type="entry name" value="Galactose-bd-like_sf"/>
</dbReference>
<feature type="domain" description="PITH" evidence="2">
    <location>
        <begin position="1"/>
        <end position="64"/>
    </location>
</feature>
<reference evidence="4" key="2">
    <citation type="journal article" date="2016" name="Sci. Rep.">
        <title>Dictyocaulus viviparus genome, variome and transcriptome elucidate lungworm biology and support future intervention.</title>
        <authorList>
            <person name="McNulty S.N."/>
            <person name="Strube C."/>
            <person name="Rosa B.A."/>
            <person name="Martin J.C."/>
            <person name="Tyagi R."/>
            <person name="Choi Y.J."/>
            <person name="Wang Q."/>
            <person name="Hallsworth Pepin K."/>
            <person name="Zhang X."/>
            <person name="Ozersky P."/>
            <person name="Wilson R.K."/>
            <person name="Sternberg P.W."/>
            <person name="Gasser R.B."/>
            <person name="Mitreva M."/>
        </authorList>
    </citation>
    <scope>NUCLEOTIDE SEQUENCE [LARGE SCALE GENOMIC DNA]</scope>
    <source>
        <strain evidence="4">HannoverDv2000</strain>
    </source>
</reference>
<reference evidence="3 4" key="1">
    <citation type="submission" date="2013-11" db="EMBL/GenBank/DDBJ databases">
        <title>Draft genome of the bovine lungworm Dictyocaulus viviparus.</title>
        <authorList>
            <person name="Mitreva M."/>
        </authorList>
    </citation>
    <scope>NUCLEOTIDE SEQUENCE [LARGE SCALE GENOMIC DNA]</scope>
    <source>
        <strain evidence="3 4">HannoverDv2000</strain>
    </source>
</reference>
<protein>
    <recommendedName>
        <fullName evidence="2">PITH domain-containing protein</fullName>
    </recommendedName>
</protein>
<dbReference type="AlphaFoldDB" id="A0A0D8Y1C0"/>